<evidence type="ECO:0000313" key="2">
    <source>
        <dbReference type="Proteomes" id="UP000033358"/>
    </source>
</evidence>
<keyword evidence="2" id="KW-1185">Reference proteome</keyword>
<reference evidence="1 2" key="1">
    <citation type="submission" date="2015-02" db="EMBL/GenBank/DDBJ databases">
        <title>Single cell genomics of a rare environmental alphaproteobacterium provides unique insights into Rickettsiaceae evolution.</title>
        <authorList>
            <person name="Martijn J."/>
            <person name="Schulz F."/>
            <person name="Zaremba-Niedzwiedzka K."/>
            <person name="Viklund J."/>
            <person name="Stepanauskas R."/>
            <person name="Andersson S.G.E."/>
            <person name="Horn M."/>
            <person name="Guy L."/>
            <person name="Ettema T.J.G."/>
        </authorList>
    </citation>
    <scope>NUCLEOTIDE SEQUENCE [LARGE SCALE GENOMIC DNA]</scope>
    <source>
        <strain evidence="1 2">SCGC AAA041-L04</strain>
    </source>
</reference>
<evidence type="ECO:0000313" key="1">
    <source>
        <dbReference type="EMBL" id="KKB96637.1"/>
    </source>
</evidence>
<dbReference type="AlphaFoldDB" id="A0A0F5MRD4"/>
<dbReference type="Proteomes" id="UP000033358">
    <property type="component" value="Unassembled WGS sequence"/>
</dbReference>
<accession>A0A0F5MRD4</accession>
<gene>
    <name evidence="1" type="ORF">SZ25_00252</name>
</gene>
<comment type="caution">
    <text evidence="1">The sequence shown here is derived from an EMBL/GenBank/DDBJ whole genome shotgun (WGS) entry which is preliminary data.</text>
</comment>
<organism evidence="1 2">
    <name type="scientific">Candidatus Arcanibacter lacustris</name>
    <dbReference type="NCBI Taxonomy" id="1607817"/>
    <lineage>
        <taxon>Bacteria</taxon>
        <taxon>Pseudomonadati</taxon>
        <taxon>Pseudomonadota</taxon>
        <taxon>Alphaproteobacteria</taxon>
        <taxon>Rickettsiales</taxon>
        <taxon>Candidatus Arcanibacter</taxon>
    </lineage>
</organism>
<dbReference type="EMBL" id="JYHA01000035">
    <property type="protein sequence ID" value="KKB96637.1"/>
    <property type="molecule type" value="Genomic_DNA"/>
</dbReference>
<protein>
    <submittedName>
        <fullName evidence="1">Uncharacterized protein</fullName>
    </submittedName>
</protein>
<name>A0A0F5MRD4_9RICK</name>
<proteinExistence type="predicted"/>
<sequence>MPNRIVTIAVVLFLAFTAFNNSKSNIKPIPRISLPKEIFEPIDKDQSLLTKALKLIGKPEDLRQICGISKLQLSSQPIIAESYKVFETKSGNKPIKCGDEISFKYKIYKLDGTVIFENKNKIKLGDIDLPYAIHKALVYANHNSNLTIISPARYMMSNILLEPLKSFYSYNVALPINEMAMIDIILF</sequence>